<dbReference type="GO" id="GO:0007156">
    <property type="term" value="P:homophilic cell adhesion via plasma membrane adhesion molecules"/>
    <property type="evidence" value="ECO:0007669"/>
    <property type="project" value="InterPro"/>
</dbReference>
<reference evidence="12" key="1">
    <citation type="submission" date="2009-01" db="EMBL/GenBank/DDBJ databases">
        <authorList>
            <consortium name="cGRASP (B.F. Koop &amp; W.S. Davidson)"/>
            <person name="Leong J."/>
            <person name="von Schalburg K."/>
            <person name="Cooper G."/>
            <person name="Moore R."/>
            <person name="Holt R."/>
            <person name="Davidson W.S."/>
            <person name="Koop B.F."/>
        </authorList>
    </citation>
    <scope>NUCLEOTIDE SEQUENCE</scope>
    <source>
        <tissue evidence="12">Pyloric caeca</tissue>
    </source>
</reference>
<feature type="domain" description="Cadherin" evidence="11">
    <location>
        <begin position="25"/>
        <end position="126"/>
    </location>
</feature>
<keyword evidence="5" id="KW-0130">Cell adhesion</keyword>
<dbReference type="CDD" id="cd11304">
    <property type="entry name" value="Cadherin_repeat"/>
    <property type="match status" value="2"/>
</dbReference>
<feature type="domain" description="Cadherin" evidence="11">
    <location>
        <begin position="127"/>
        <end position="213"/>
    </location>
</feature>
<evidence type="ECO:0000256" key="9">
    <source>
        <dbReference type="PROSITE-ProRule" id="PRU00043"/>
    </source>
</evidence>
<dbReference type="PRINTS" id="PR00205">
    <property type="entry name" value="CADHERIN"/>
</dbReference>
<feature type="chain" id="PRO_5002883357" evidence="10">
    <location>
        <begin position="20"/>
        <end position="237"/>
    </location>
</feature>
<organism evidence="12">
    <name type="scientific">Salmo salar</name>
    <name type="common">Atlantic salmon</name>
    <dbReference type="NCBI Taxonomy" id="8030"/>
    <lineage>
        <taxon>Eukaryota</taxon>
        <taxon>Metazoa</taxon>
        <taxon>Chordata</taxon>
        <taxon>Craniata</taxon>
        <taxon>Vertebrata</taxon>
        <taxon>Euteleostomi</taxon>
        <taxon>Actinopterygii</taxon>
        <taxon>Neopterygii</taxon>
        <taxon>Teleostei</taxon>
        <taxon>Protacanthopterygii</taxon>
        <taxon>Salmoniformes</taxon>
        <taxon>Salmonidae</taxon>
        <taxon>Salmoninae</taxon>
        <taxon>Salmo</taxon>
    </lineage>
</organism>
<comment type="subcellular location">
    <subcellularLocation>
        <location evidence="1">Membrane</location>
        <topology evidence="1">Single-pass membrane protein</topology>
    </subcellularLocation>
</comment>
<dbReference type="GO" id="GO:0009653">
    <property type="term" value="P:anatomical structure morphogenesis"/>
    <property type="evidence" value="ECO:0007669"/>
    <property type="project" value="UniProtKB-ARBA"/>
</dbReference>
<dbReference type="SMART" id="SM00112">
    <property type="entry name" value="CA"/>
    <property type="match status" value="2"/>
</dbReference>
<feature type="signal peptide" evidence="10">
    <location>
        <begin position="1"/>
        <end position="19"/>
    </location>
</feature>
<dbReference type="PROSITE" id="PS50268">
    <property type="entry name" value="CADHERIN_2"/>
    <property type="match status" value="2"/>
</dbReference>
<evidence type="ECO:0000259" key="11">
    <source>
        <dbReference type="PROSITE" id="PS50268"/>
    </source>
</evidence>
<dbReference type="InterPro" id="IPR050971">
    <property type="entry name" value="Cadherin-domain_protein"/>
</dbReference>
<dbReference type="PROSITE" id="PS00232">
    <property type="entry name" value="CADHERIN_1"/>
    <property type="match status" value="1"/>
</dbReference>
<dbReference type="Pfam" id="PF00028">
    <property type="entry name" value="Cadherin"/>
    <property type="match status" value="1"/>
</dbReference>
<evidence type="ECO:0000256" key="1">
    <source>
        <dbReference type="ARBA" id="ARBA00004167"/>
    </source>
</evidence>
<sequence>MEGSLLLLCLVSLFAGAQSQNQIPSITTSYAQIKEDTPINEFAFQIETFDPDPVPDPLTYMITGPKAIYFNCDANTGSVTIRTPLERDDDDKGVFSIGVVVSDADYTVLKDIQIIVIDANDNQPIFENTPYNVNVEENTPLDTVLFQVYAKDVDAGLAAVVKYSIDEASPSNGLNHFAINENNGDVKLIQKLNFTSLSTFYRLKITATDGGGPVYNEPLPVQSFQLCFCRYSNRLYF</sequence>
<evidence type="ECO:0000256" key="5">
    <source>
        <dbReference type="ARBA" id="ARBA00022889"/>
    </source>
</evidence>
<evidence type="ECO:0000256" key="6">
    <source>
        <dbReference type="ARBA" id="ARBA00022989"/>
    </source>
</evidence>
<keyword evidence="3" id="KW-0677">Repeat</keyword>
<keyword evidence="2" id="KW-0812">Transmembrane</keyword>
<evidence type="ECO:0000256" key="8">
    <source>
        <dbReference type="ARBA" id="ARBA00023180"/>
    </source>
</evidence>
<keyword evidence="7" id="KW-0472">Membrane</keyword>
<keyword evidence="10" id="KW-0732">Signal</keyword>
<dbReference type="AlphaFoldDB" id="B9ELB0"/>
<dbReference type="PANTHER" id="PTHR24025:SF31">
    <property type="entry name" value="NEURAL-CADHERIN"/>
    <property type="match status" value="1"/>
</dbReference>
<dbReference type="EMBL" id="BT056435">
    <property type="protein sequence ID" value="ACM08307.1"/>
    <property type="molecule type" value="mRNA"/>
</dbReference>
<evidence type="ECO:0000256" key="7">
    <source>
        <dbReference type="ARBA" id="ARBA00023136"/>
    </source>
</evidence>
<evidence type="ECO:0000256" key="3">
    <source>
        <dbReference type="ARBA" id="ARBA00022737"/>
    </source>
</evidence>
<reference evidence="12" key="3">
    <citation type="submission" date="2010-08" db="EMBL/GenBank/DDBJ databases">
        <authorList>
            <consortium name="cGRASP (B.F. Koop &amp; W.S. Davidson)"/>
        </authorList>
    </citation>
    <scope>NUCLEOTIDE SEQUENCE</scope>
    <source>
        <tissue evidence="12">Pyloric caeca</tissue>
    </source>
</reference>
<dbReference type="InterPro" id="IPR020894">
    <property type="entry name" value="Cadherin_CS"/>
</dbReference>
<dbReference type="GO" id="GO:0005911">
    <property type="term" value="C:cell-cell junction"/>
    <property type="evidence" value="ECO:0007669"/>
    <property type="project" value="TreeGrafter"/>
</dbReference>
<keyword evidence="4 9" id="KW-0106">Calcium</keyword>
<dbReference type="FunFam" id="2.60.40.60:FF:000002">
    <property type="entry name" value="Protocadherin alpha 2"/>
    <property type="match status" value="1"/>
</dbReference>
<dbReference type="InterPro" id="IPR002126">
    <property type="entry name" value="Cadherin-like_dom"/>
</dbReference>
<evidence type="ECO:0000313" key="12">
    <source>
        <dbReference type="EMBL" id="ACM08307.1"/>
    </source>
</evidence>
<dbReference type="InterPro" id="IPR015919">
    <property type="entry name" value="Cadherin-like_sf"/>
</dbReference>
<name>B9ELB0_SALSA</name>
<evidence type="ECO:0000256" key="2">
    <source>
        <dbReference type="ARBA" id="ARBA00022692"/>
    </source>
</evidence>
<dbReference type="PANTHER" id="PTHR24025">
    <property type="entry name" value="DESMOGLEIN FAMILY MEMBER"/>
    <property type="match status" value="1"/>
</dbReference>
<reference evidence="12" key="2">
    <citation type="journal article" date="2010" name="BMC Genomics">
        <title>Salmo salar and Esox lucius full-length cDNA sequences reveal changes in evolutionary pressures on a post-tetraploidization genome.</title>
        <authorList>
            <person name="Leong J.S."/>
            <person name="Jantzen S.G."/>
            <person name="von Schalburg K.R."/>
            <person name="Cooper G.A."/>
            <person name="Messmer A.M."/>
            <person name="Liao N.Y."/>
            <person name="Munro S."/>
            <person name="Moore R."/>
            <person name="Holt R.A."/>
            <person name="Jones S.J."/>
            <person name="Davidson W.S."/>
            <person name="Koop B.F."/>
        </authorList>
    </citation>
    <scope>NUCLEOTIDE SEQUENCE</scope>
    <source>
        <tissue evidence="12">Pyloric caeca</tissue>
    </source>
</reference>
<dbReference type="SUPFAM" id="SSF49313">
    <property type="entry name" value="Cadherin-like"/>
    <property type="match status" value="2"/>
</dbReference>
<gene>
    <name evidence="12" type="primary">PCD24</name>
</gene>
<keyword evidence="8" id="KW-0325">Glycoprotein</keyword>
<dbReference type="GO" id="GO:0005509">
    <property type="term" value="F:calcium ion binding"/>
    <property type="evidence" value="ECO:0007669"/>
    <property type="project" value="UniProtKB-UniRule"/>
</dbReference>
<dbReference type="GO" id="GO:0005886">
    <property type="term" value="C:plasma membrane"/>
    <property type="evidence" value="ECO:0007669"/>
    <property type="project" value="InterPro"/>
</dbReference>
<dbReference type="Gene3D" id="2.60.40.60">
    <property type="entry name" value="Cadherins"/>
    <property type="match status" value="2"/>
</dbReference>
<accession>B9ELB0</accession>
<evidence type="ECO:0000256" key="4">
    <source>
        <dbReference type="ARBA" id="ARBA00022837"/>
    </source>
</evidence>
<protein>
    <submittedName>
        <fullName evidence="12">Protocadherin-24</fullName>
    </submittedName>
</protein>
<proteinExistence type="evidence at transcript level"/>
<evidence type="ECO:0000256" key="10">
    <source>
        <dbReference type="SAM" id="SignalP"/>
    </source>
</evidence>
<keyword evidence="6" id="KW-1133">Transmembrane helix</keyword>